<evidence type="ECO:0000256" key="5">
    <source>
        <dbReference type="ARBA" id="ARBA00022847"/>
    </source>
</evidence>
<organism evidence="10 11">
    <name type="scientific">Strongylocentrotus purpuratus</name>
    <name type="common">Purple sea urchin</name>
    <dbReference type="NCBI Taxonomy" id="7668"/>
    <lineage>
        <taxon>Eukaryota</taxon>
        <taxon>Metazoa</taxon>
        <taxon>Echinodermata</taxon>
        <taxon>Eleutherozoa</taxon>
        <taxon>Echinozoa</taxon>
        <taxon>Echinoidea</taxon>
        <taxon>Euechinoidea</taxon>
        <taxon>Echinacea</taxon>
        <taxon>Camarodonta</taxon>
        <taxon>Echinidea</taxon>
        <taxon>Strongylocentrotidae</taxon>
        <taxon>Strongylocentrotus</taxon>
    </lineage>
</organism>
<keyword evidence="8" id="KW-0325">Glycoprotein</keyword>
<reference evidence="10" key="2">
    <citation type="submission" date="2021-01" db="UniProtKB">
        <authorList>
            <consortium name="EnsemblMetazoa"/>
        </authorList>
    </citation>
    <scope>IDENTIFICATION</scope>
</reference>
<dbReference type="OrthoDB" id="419734at2759"/>
<evidence type="ECO:0000256" key="7">
    <source>
        <dbReference type="ARBA" id="ARBA00023136"/>
    </source>
</evidence>
<evidence type="ECO:0000256" key="4">
    <source>
        <dbReference type="ARBA" id="ARBA00022692"/>
    </source>
</evidence>
<dbReference type="PANTHER" id="PTHR23507:SF2">
    <property type="entry name" value="PROTON-COUPLED FOLATE TRANSPORTER"/>
    <property type="match status" value="1"/>
</dbReference>
<comment type="subcellular location">
    <subcellularLocation>
        <location evidence="1">Basolateral cell membrane</location>
        <topology evidence="1">Multi-pass membrane protein</topology>
    </subcellularLocation>
</comment>
<dbReference type="EnsemblMetazoa" id="XM_030992751">
    <property type="protein sequence ID" value="XP_030848611"/>
    <property type="gene ID" value="LOC115918864"/>
</dbReference>
<protein>
    <submittedName>
        <fullName evidence="10">Uncharacterized protein</fullName>
    </submittedName>
</protein>
<feature type="transmembrane region" description="Helical" evidence="9">
    <location>
        <begin position="54"/>
        <end position="75"/>
    </location>
</feature>
<name>A0A7M7T296_STRPU</name>
<dbReference type="SUPFAM" id="SSF103473">
    <property type="entry name" value="MFS general substrate transporter"/>
    <property type="match status" value="1"/>
</dbReference>
<dbReference type="PANTHER" id="PTHR23507">
    <property type="entry name" value="ZGC:174356"/>
    <property type="match status" value="1"/>
</dbReference>
<dbReference type="GO" id="GO:0015293">
    <property type="term" value="F:symporter activity"/>
    <property type="evidence" value="ECO:0007669"/>
    <property type="project" value="UniProtKB-KW"/>
</dbReference>
<dbReference type="InParanoid" id="A0A7M7T296"/>
<evidence type="ECO:0000256" key="6">
    <source>
        <dbReference type="ARBA" id="ARBA00022989"/>
    </source>
</evidence>
<dbReference type="OMA" id="QWDDRKS"/>
<feature type="transmembrane region" description="Helical" evidence="9">
    <location>
        <begin position="21"/>
        <end position="42"/>
    </location>
</feature>
<evidence type="ECO:0000313" key="11">
    <source>
        <dbReference type="Proteomes" id="UP000007110"/>
    </source>
</evidence>
<dbReference type="KEGG" id="spu:115918864"/>
<sequence>MLAMPICRAKMSKLIGPDEQGILFACSGCIQSVGTLLSPVIFNALYPLTLNVSSGFVFVVMAMTFIIPIVMTFALQIDDRRTAISYISVQSEPATE</sequence>
<keyword evidence="3" id="KW-1003">Cell membrane</keyword>
<accession>A0A7M7T296</accession>
<keyword evidence="2" id="KW-0813">Transport</keyword>
<keyword evidence="7 9" id="KW-0472">Membrane</keyword>
<evidence type="ECO:0000256" key="3">
    <source>
        <dbReference type="ARBA" id="ARBA00022475"/>
    </source>
</evidence>
<dbReference type="Gene3D" id="1.20.1250.20">
    <property type="entry name" value="MFS general substrate transporter like domains"/>
    <property type="match status" value="1"/>
</dbReference>
<reference evidence="11" key="1">
    <citation type="submission" date="2015-02" db="EMBL/GenBank/DDBJ databases">
        <title>Genome sequencing for Strongylocentrotus purpuratus.</title>
        <authorList>
            <person name="Murali S."/>
            <person name="Liu Y."/>
            <person name="Vee V."/>
            <person name="English A."/>
            <person name="Wang M."/>
            <person name="Skinner E."/>
            <person name="Han Y."/>
            <person name="Muzny D.M."/>
            <person name="Worley K.C."/>
            <person name="Gibbs R.A."/>
        </authorList>
    </citation>
    <scope>NUCLEOTIDE SEQUENCE</scope>
</reference>
<dbReference type="GeneID" id="115918864"/>
<dbReference type="Proteomes" id="UP000007110">
    <property type="component" value="Unassembled WGS sequence"/>
</dbReference>
<keyword evidence="11" id="KW-1185">Reference proteome</keyword>
<dbReference type="RefSeq" id="XP_030848611.1">
    <property type="nucleotide sequence ID" value="XM_030992751.1"/>
</dbReference>
<evidence type="ECO:0000256" key="1">
    <source>
        <dbReference type="ARBA" id="ARBA00004554"/>
    </source>
</evidence>
<dbReference type="InterPro" id="IPR036259">
    <property type="entry name" value="MFS_trans_sf"/>
</dbReference>
<keyword evidence="4 9" id="KW-0812">Transmembrane</keyword>
<evidence type="ECO:0000256" key="2">
    <source>
        <dbReference type="ARBA" id="ARBA00022448"/>
    </source>
</evidence>
<proteinExistence type="predicted"/>
<evidence type="ECO:0000256" key="8">
    <source>
        <dbReference type="ARBA" id="ARBA00023180"/>
    </source>
</evidence>
<dbReference type="AlphaFoldDB" id="A0A7M7T296"/>
<evidence type="ECO:0000313" key="10">
    <source>
        <dbReference type="EnsemblMetazoa" id="XP_030848611"/>
    </source>
</evidence>
<keyword evidence="6 9" id="KW-1133">Transmembrane helix</keyword>
<dbReference type="GO" id="GO:0016323">
    <property type="term" value="C:basolateral plasma membrane"/>
    <property type="evidence" value="ECO:0007669"/>
    <property type="project" value="UniProtKB-SubCell"/>
</dbReference>
<keyword evidence="5" id="KW-0769">Symport</keyword>
<evidence type="ECO:0000256" key="9">
    <source>
        <dbReference type="SAM" id="Phobius"/>
    </source>
</evidence>